<protein>
    <recommendedName>
        <fullName evidence="2">ATP-dependent DNA helicase</fullName>
    </recommendedName>
</protein>
<dbReference type="OrthoDB" id="7470624at2759"/>
<dbReference type="SUPFAM" id="SSF52540">
    <property type="entry name" value="P-loop containing nucleoside triphosphate hydrolases"/>
    <property type="match status" value="1"/>
</dbReference>
<name>A0A1X7SX03_AMPQE</name>
<evidence type="ECO:0000313" key="1">
    <source>
        <dbReference type="EnsemblMetazoa" id="Aqu2.1.06606_001"/>
    </source>
</evidence>
<dbReference type="AlphaFoldDB" id="A0A1X7SX03"/>
<dbReference type="EnsemblMetazoa" id="Aqu2.1.06606_001">
    <property type="protein sequence ID" value="Aqu2.1.06606_001"/>
    <property type="gene ID" value="Aqu2.1.06606"/>
</dbReference>
<accession>A0A1X7SX03</accession>
<dbReference type="Gene3D" id="3.40.50.300">
    <property type="entry name" value="P-loop containing nucleotide triphosphate hydrolases"/>
    <property type="match status" value="1"/>
</dbReference>
<evidence type="ECO:0008006" key="2">
    <source>
        <dbReference type="Google" id="ProtNLM"/>
    </source>
</evidence>
<proteinExistence type="predicted"/>
<dbReference type="CDD" id="cd18809">
    <property type="entry name" value="SF1_C_RecD"/>
    <property type="match status" value="1"/>
</dbReference>
<sequence>LAWAVTIHKSQGLTLDKVVIDVGKEFSCGLTFVACSRVMKLKDILFMPQFPLQRLTSIANSKRLQERKEDQRLFSLQGPTTVLSYQDTSVCTNEVASYMEWITSPSTLTSTS</sequence>
<organism evidence="1">
    <name type="scientific">Amphimedon queenslandica</name>
    <name type="common">Sponge</name>
    <dbReference type="NCBI Taxonomy" id="400682"/>
    <lineage>
        <taxon>Eukaryota</taxon>
        <taxon>Metazoa</taxon>
        <taxon>Porifera</taxon>
        <taxon>Demospongiae</taxon>
        <taxon>Heteroscleromorpha</taxon>
        <taxon>Haplosclerida</taxon>
        <taxon>Niphatidae</taxon>
        <taxon>Amphimedon</taxon>
    </lineage>
</organism>
<reference evidence="1" key="1">
    <citation type="submission" date="2017-05" db="UniProtKB">
        <authorList>
            <consortium name="EnsemblMetazoa"/>
        </authorList>
    </citation>
    <scope>IDENTIFICATION</scope>
</reference>
<dbReference type="InterPro" id="IPR027417">
    <property type="entry name" value="P-loop_NTPase"/>
</dbReference>
<dbReference type="InParanoid" id="A0A1X7SX03"/>